<dbReference type="Proteomes" id="UP000075430">
    <property type="component" value="Unassembled WGS sequence"/>
</dbReference>
<reference evidence="2" key="1">
    <citation type="submission" date="2016-02" db="EMBL/GenBank/DDBJ databases">
        <authorList>
            <person name="Dunlap C."/>
        </authorList>
    </citation>
    <scope>NUCLEOTIDE SEQUENCE [LARGE SCALE GENOMIC DNA]</scope>
    <source>
        <strain evidence="2">NRRL B-41092</strain>
    </source>
</reference>
<proteinExistence type="predicted"/>
<dbReference type="EMBL" id="LSBA01000006">
    <property type="protein sequence ID" value="KXZ21842.1"/>
    <property type="molecule type" value="Genomic_DNA"/>
</dbReference>
<sequence length="76" mass="9057">MTSIISFMMIAYCMPKKRHAYRDILKNDLINRQEIMPWFACLYTAPESRGKSFGQRWIFFDKEYDANGQPAHIYSI</sequence>
<dbReference type="STRING" id="1793963.AXI58_12975"/>
<accession>A0A150F9P0</accession>
<gene>
    <name evidence="1" type="ORF">AXI58_12975</name>
</gene>
<keyword evidence="2" id="KW-1185">Reference proteome</keyword>
<evidence type="ECO:0000313" key="2">
    <source>
        <dbReference type="Proteomes" id="UP000075430"/>
    </source>
</evidence>
<dbReference type="AlphaFoldDB" id="A0A150F9P0"/>
<comment type="caution">
    <text evidence="1">The sequence shown here is derived from an EMBL/GenBank/DDBJ whole genome shotgun (WGS) entry which is preliminary data.</text>
</comment>
<evidence type="ECO:0000313" key="1">
    <source>
        <dbReference type="EMBL" id="KXZ21842.1"/>
    </source>
</evidence>
<name>A0A150F9P0_9BACI</name>
<organism evidence="1 2">
    <name type="scientific">Bacillus nakamurai</name>
    <dbReference type="NCBI Taxonomy" id="1793963"/>
    <lineage>
        <taxon>Bacteria</taxon>
        <taxon>Bacillati</taxon>
        <taxon>Bacillota</taxon>
        <taxon>Bacilli</taxon>
        <taxon>Bacillales</taxon>
        <taxon>Bacillaceae</taxon>
        <taxon>Bacillus</taxon>
    </lineage>
</organism>
<protein>
    <submittedName>
        <fullName evidence="1">Uncharacterized protein</fullName>
    </submittedName>
</protein>